<keyword evidence="5" id="KW-0378">Hydrolase</keyword>
<dbReference type="Pfam" id="PF12340">
    <property type="entry name" value="DUF3638"/>
    <property type="match status" value="1"/>
</dbReference>
<evidence type="ECO:0000313" key="10">
    <source>
        <dbReference type="EMBL" id="KAK5056802.1"/>
    </source>
</evidence>
<evidence type="ECO:0000256" key="5">
    <source>
        <dbReference type="ARBA" id="ARBA00022801"/>
    </source>
</evidence>
<evidence type="ECO:0000256" key="3">
    <source>
        <dbReference type="ARBA" id="ARBA00022670"/>
    </source>
</evidence>
<dbReference type="SUPFAM" id="SSF52540">
    <property type="entry name" value="P-loop containing nucleoside triphosphate hydrolases"/>
    <property type="match status" value="1"/>
</dbReference>
<keyword evidence="6" id="KW-0788">Thiol protease</keyword>
<sequence>MVWERSKGAFEYSLSRYTPPITTRKQLSPTNLPDPDDMGKSDDQLTSLALVELWIEENLDTWVSMRLSRPYASRMLHRFLLAYHQAAKKVYQGHPERMSHMFLAIFELWVAIDRISTNLHPLLLDHSPEVPLGVLESLLLDKRAALERLARVELHIATCRQSNHTQPQSMFSDPSEQSFGVRFYNQSEPMQYLRAKIEADAQQVRDSKSLEWQEKKTHFEDLMKRVNRMDCGTWTPRDTDRNGNPYVGQTRHDKKCRKCKLRKEANAIEIAKHEWPLPEDEVQCKAAVFELQAPEAILTWRDATWFVVHTLGRADFEGPTSQQSLLSYPPLVKYVQNNDRRITLASRVKPMIKTHFLKSGLFIDRIFVNNGLILAFKDTARGRERVWTAQQDHSAISLSRDCQSRLLSTEPKHLVRQVNATSHTHNSVLAMQSKCPPEMSPHEHVLFGSLRSGERLQLINILAMVMSSEADINSVSTAVLATHAIWHVGKRDLQRLSGYLRESQLDLLNESFCDALLSAVDARFSSIEANWKEATQPQQGYFYLVLRIRHAALNWIRRLAKLYSNRRTASAGSENLKELSRQITSSGLLARRTFHLDAYRQQLEFSKIGTVADYVEASIHLHDHQDQATKDDDPKRQGELLNDAYHSRNSEAYLLLALQASGQGISDGIKRFWLGASFTDAWQIVDDHNKSWIKNWSKSKIVHYNLVTGSLLVSGRSLSRLPPGYTDDLLYRSIFADLDLEVFASDVDDMEYMSRVEYEGHQIYFGKRDNNLLIRSRRGDETFEAISRDIFDEDLPQPVFRNTSPWMSLETGNVFFRRHNSPWISHDDDWMLSLDIESRRSISLYSNIGYLVDSSSVVGQNICHIFEPFEDPQHIVIFKSNDAITTVQITLPRYHLNFLLQLNGDIKCKELSAIVDRSQSIGTFHGLKNKLVLRAANTISARTVRTVLIPNGNVTVSAVPPHVEVRIQLNKDGKLTFSQYRLDGRLGQLVSDDLEGHLLKTYLHAITSFPEPDSFTSRTGTEEALFGLSDPVTRTTVPLSARAQKLLGLLAGLSSELSFYPKGLRMMHTITLKENLPVLAQRDIFFGTVLSIISHNSNASFLFEEKTSAINRPIYPGDTYLLERSHWRSSKLFANESVVDDISLPEDLHYKSRDLVLSPAQEQAFAMASLVTSGKSNFIVDPEIKSLLKGWETISGFHQEFSILSIAQLLDEPLKDHWAPLLSWCRKSPSKSSLCFLFSLMTYGDSDRSPQLQTLLAFAGSARLQGLPVPYNDFYDFRDGYSVNQRDIKTILSECERPYTSASEDEEETDSEEDSEAESEGQIRYDEETAAQSRQFMEAVEASWPGSHVELPRKRNLSHYNYGDLKALLNGRFAAWYQNYEFLSLCDKYEQSLRSRKHSWTAPEIPPIIIYHTSAQRDRIPCPTRPSILAIMKTVDVTEADFCETRPSMLDHNLANVITARQKIELLNANETRVALEGVEEIIEELEADATPTVREYGRFINKSLQALNAAAAATDHIRHPTQIFLREKATVVQTRIDYILRQCRVLLGPQLPSERALGGARLWPSVSDMALLQLLSAENRSQLPIPWKKVILRFAEEITALQRVERMQKYLAADDKFALSKELANPAHAGWSTEDWPDWLLLEIQNQILIRPEQIHIALEIIEPKSGVVLADMGIGKSSTILPMVVTALATGSSLVRVIVLKPLANEMLRILSRSLAGLVGRAVYYLPISRQTNLTGKNLEKLQGIYETCIENAGVLVSLPEHLNSFRLLCNDKLHADADLAQQLFGIQDFVDRNARDVIDESDQVLEPGYELVYTTGESSLLSKSPERWVVALEMLELVRRNVGTSLANTPSGLEVERRATGSFDHIRVLNEEGAQTLMTSLVDSILEGGLPSVPLGHCNAEVLQALRSFIHDADLEPEAFQLVSDHFEGSEQLDILYVVRGLISYQILTHALRKRWMVNYGLDRTRAGGPGGCLAAVPYRAKAIPSQSSEFAQPETMIILTTLSYYYTGLLYQELRQCILMLLRLPDPSEEFSKWVMNSRLPATYRKAIPINLDDALCLDTLYQHFRLNKAAIDFFLKLKVFPKEAREFKWKLSTSAWDLCATDNGRVTTGFSGTCDSRIPSTIKQKDLQSLRHSTASTLATILRYDNRQYICAASSHGQRLSTDEMIDLIVGQVKERSVIIDVGAQFLEDNKEIAAKWLNKCNKNKLAAIFFNDRDEKMVLNHDGSTEKFNSSIFKDEIGSCVIYLDEFHTRGTDFQLPDSFAAAVLLGPRIPKDNLVQACMRMRKLAATQSVVFIAPPEVDQSIRAVKETTLEDLSSLHVIRWAIHQSCLVLQHQDALCTTKGIVHSRHRLAVARHVQHTGLVVNVKTYLQQIREQESRPVFEMYRPDQSHGKELPFLPSEKEREDEIMANLLIDWHRIDTAGFEDNDFSEEQEREVLHEVEQEREVERPREVVPAVPAECKALLNLIRDGTIPSGSLDGIVPAFDLLKTTKLAAKYSQASWPMQILATTDFIHTIASRGESAQDDFLRPVTWVLHAKRIKQPIIISPHEANLFMESIRESKRASLFLYQARVSKSMVSFDKLNVYKIPEHEHGVTITPEQSAILNLFAGQLYFNNFEEYKVLCMLIGLWDGERELPNRRNVASDNWVSPACRKANGWTECTFKSSPIQTIKAFINMRRLGIEWSHTHMGRILAGRLLNPKDFEDEDNVPAEGLDNLVSEENHFKNDQVPVAALQSLKLTEEE</sequence>
<dbReference type="Proteomes" id="UP001358417">
    <property type="component" value="Unassembled WGS sequence"/>
</dbReference>
<evidence type="ECO:0000313" key="11">
    <source>
        <dbReference type="Proteomes" id="UP001358417"/>
    </source>
</evidence>
<proteinExistence type="predicted"/>
<dbReference type="EC" id="3.4.19.12" evidence="2"/>
<reference evidence="10 11" key="1">
    <citation type="submission" date="2023-08" db="EMBL/GenBank/DDBJ databases">
        <title>Black Yeasts Isolated from many extreme environments.</title>
        <authorList>
            <person name="Coleine C."/>
            <person name="Stajich J.E."/>
            <person name="Selbmann L."/>
        </authorList>
    </citation>
    <scope>NUCLEOTIDE SEQUENCE [LARGE SCALE GENOMIC DNA]</scope>
    <source>
        <strain evidence="10 11">CCFEE 5792</strain>
    </source>
</reference>
<dbReference type="GO" id="GO:0006508">
    <property type="term" value="P:proteolysis"/>
    <property type="evidence" value="ECO:0007669"/>
    <property type="project" value="UniProtKB-KW"/>
</dbReference>
<name>A0AAV9NFX2_9EURO</name>
<feature type="region of interest" description="Disordered" evidence="7">
    <location>
        <begin position="1298"/>
        <end position="1324"/>
    </location>
</feature>
<keyword evidence="4" id="KW-0833">Ubl conjugation pathway</keyword>
<dbReference type="RefSeq" id="XP_064708518.1">
    <property type="nucleotide sequence ID" value="XM_064855858.1"/>
</dbReference>
<organism evidence="10 11">
    <name type="scientific">Exophiala bonariae</name>
    <dbReference type="NCBI Taxonomy" id="1690606"/>
    <lineage>
        <taxon>Eukaryota</taxon>
        <taxon>Fungi</taxon>
        <taxon>Dikarya</taxon>
        <taxon>Ascomycota</taxon>
        <taxon>Pezizomycotina</taxon>
        <taxon>Eurotiomycetes</taxon>
        <taxon>Chaetothyriomycetidae</taxon>
        <taxon>Chaetothyriales</taxon>
        <taxon>Herpotrichiellaceae</taxon>
        <taxon>Exophiala</taxon>
    </lineage>
</organism>
<dbReference type="PANTHER" id="PTHR13367:SF33">
    <property type="entry name" value="P-LOOP CONTAINING NUCLEOSIDE TRIPHOSPHATE HYDROLASE PROTEIN"/>
    <property type="match status" value="1"/>
</dbReference>
<dbReference type="InterPro" id="IPR051346">
    <property type="entry name" value="OTU_Deubiquitinase"/>
</dbReference>
<dbReference type="GO" id="GO:0004843">
    <property type="term" value="F:cysteine-type deubiquitinase activity"/>
    <property type="evidence" value="ECO:0007669"/>
    <property type="project" value="UniProtKB-EC"/>
</dbReference>
<dbReference type="GeneID" id="89980481"/>
<protein>
    <recommendedName>
        <fullName evidence="2">ubiquitinyl hydrolase 1</fullName>
        <ecNumber evidence="2">3.4.19.12</ecNumber>
    </recommendedName>
</protein>
<evidence type="ECO:0000256" key="4">
    <source>
        <dbReference type="ARBA" id="ARBA00022786"/>
    </source>
</evidence>
<feature type="domain" description="DUF3645" evidence="9">
    <location>
        <begin position="1967"/>
        <end position="2004"/>
    </location>
</feature>
<gene>
    <name evidence="10" type="ORF">LTR84_012334</name>
</gene>
<evidence type="ECO:0000256" key="1">
    <source>
        <dbReference type="ARBA" id="ARBA00000707"/>
    </source>
</evidence>
<dbReference type="InterPro" id="IPR022099">
    <property type="entry name" value="DUF3638"/>
</dbReference>
<evidence type="ECO:0000259" key="8">
    <source>
        <dbReference type="Pfam" id="PF12340"/>
    </source>
</evidence>
<evidence type="ECO:0000259" key="9">
    <source>
        <dbReference type="Pfam" id="PF12359"/>
    </source>
</evidence>
<evidence type="ECO:0000256" key="2">
    <source>
        <dbReference type="ARBA" id="ARBA00012759"/>
    </source>
</evidence>
<dbReference type="InterPro" id="IPR022105">
    <property type="entry name" value="DUF3645"/>
</dbReference>
<feature type="domain" description="DUF3638" evidence="8">
    <location>
        <begin position="1629"/>
        <end position="1845"/>
    </location>
</feature>
<evidence type="ECO:0000256" key="7">
    <source>
        <dbReference type="SAM" id="MobiDB-lite"/>
    </source>
</evidence>
<comment type="caution">
    <text evidence="10">The sequence shown here is derived from an EMBL/GenBank/DDBJ whole genome shotgun (WGS) entry which is preliminary data.</text>
</comment>
<dbReference type="EMBL" id="JAVRRD010000007">
    <property type="protein sequence ID" value="KAK5056802.1"/>
    <property type="molecule type" value="Genomic_DNA"/>
</dbReference>
<accession>A0AAV9NFX2</accession>
<comment type="catalytic activity">
    <reaction evidence="1">
        <text>Thiol-dependent hydrolysis of ester, thioester, amide, peptide and isopeptide bonds formed by the C-terminal Gly of ubiquitin (a 76-residue protein attached to proteins as an intracellular targeting signal).</text>
        <dbReference type="EC" id="3.4.19.12"/>
    </reaction>
</comment>
<feature type="compositionally biased region" description="Acidic residues" evidence="7">
    <location>
        <begin position="1303"/>
        <end position="1319"/>
    </location>
</feature>
<evidence type="ECO:0000256" key="6">
    <source>
        <dbReference type="ARBA" id="ARBA00022807"/>
    </source>
</evidence>
<keyword evidence="11" id="KW-1185">Reference proteome</keyword>
<dbReference type="PANTHER" id="PTHR13367">
    <property type="entry name" value="UBIQUITIN THIOESTERASE"/>
    <property type="match status" value="1"/>
</dbReference>
<dbReference type="Pfam" id="PF12359">
    <property type="entry name" value="DUF3645"/>
    <property type="match status" value="1"/>
</dbReference>
<keyword evidence="3" id="KW-0645">Protease</keyword>
<dbReference type="InterPro" id="IPR027417">
    <property type="entry name" value="P-loop_NTPase"/>
</dbReference>